<dbReference type="Proteomes" id="UP000050783">
    <property type="component" value="Unassembled WGS sequence"/>
</dbReference>
<proteinExistence type="predicted"/>
<protein>
    <recommendedName>
        <fullName evidence="6">Glycosyl transferase family 2</fullName>
    </recommendedName>
</protein>
<dbReference type="PANTHER" id="PTHR21461:SF69">
    <property type="entry name" value="GLYCOSYLTRANSFERASE FAMILY 92 PROTEIN"/>
    <property type="match status" value="1"/>
</dbReference>
<dbReference type="RefSeq" id="WP_058277649.1">
    <property type="nucleotide sequence ID" value="NZ_CYPU01000039.1"/>
</dbReference>
<keyword evidence="3" id="KW-1133">Transmembrane helix</keyword>
<keyword evidence="2" id="KW-0812">Transmembrane</keyword>
<dbReference type="PANTHER" id="PTHR21461">
    <property type="entry name" value="GLYCOSYLTRANSFERASE FAMILY 92 PROTEIN"/>
    <property type="match status" value="1"/>
</dbReference>
<evidence type="ECO:0000256" key="3">
    <source>
        <dbReference type="ARBA" id="ARBA00022989"/>
    </source>
</evidence>
<name>A0A0P1EDX6_9RHOB</name>
<dbReference type="GO" id="GO:0016757">
    <property type="term" value="F:glycosyltransferase activity"/>
    <property type="evidence" value="ECO:0007669"/>
    <property type="project" value="TreeGrafter"/>
</dbReference>
<dbReference type="GO" id="GO:0016020">
    <property type="term" value="C:membrane"/>
    <property type="evidence" value="ECO:0007669"/>
    <property type="project" value="UniProtKB-SubCell"/>
</dbReference>
<dbReference type="OrthoDB" id="4964299at2"/>
<dbReference type="STRING" id="81569.RUM4293_02777"/>
<evidence type="ECO:0000313" key="4">
    <source>
        <dbReference type="EMBL" id="CUH48078.1"/>
    </source>
</evidence>
<evidence type="ECO:0008006" key="6">
    <source>
        <dbReference type="Google" id="ProtNLM"/>
    </source>
</evidence>
<organism evidence="4 5">
    <name type="scientific">Ruegeria atlantica</name>
    <dbReference type="NCBI Taxonomy" id="81569"/>
    <lineage>
        <taxon>Bacteria</taxon>
        <taxon>Pseudomonadati</taxon>
        <taxon>Pseudomonadota</taxon>
        <taxon>Alphaproteobacteria</taxon>
        <taxon>Rhodobacterales</taxon>
        <taxon>Roseobacteraceae</taxon>
        <taxon>Ruegeria</taxon>
    </lineage>
</organism>
<reference evidence="4 5" key="1">
    <citation type="submission" date="2015-09" db="EMBL/GenBank/DDBJ databases">
        <authorList>
            <consortium name="Swine Surveillance"/>
        </authorList>
    </citation>
    <scope>NUCLEOTIDE SEQUENCE [LARGE SCALE GENOMIC DNA]</scope>
    <source>
        <strain evidence="4 5">CECT 4292</strain>
    </source>
</reference>
<evidence type="ECO:0000256" key="2">
    <source>
        <dbReference type="ARBA" id="ARBA00022692"/>
    </source>
</evidence>
<dbReference type="GO" id="GO:0005737">
    <property type="term" value="C:cytoplasm"/>
    <property type="evidence" value="ECO:0007669"/>
    <property type="project" value="TreeGrafter"/>
</dbReference>
<dbReference type="Pfam" id="PF13704">
    <property type="entry name" value="Glyco_tranf_2_4"/>
    <property type="match status" value="1"/>
</dbReference>
<gene>
    <name evidence="4" type="ORF">RUA4292_02256</name>
</gene>
<accession>A0A0P1EDX6</accession>
<dbReference type="AlphaFoldDB" id="A0A0P1EDX6"/>
<comment type="subcellular location">
    <subcellularLocation>
        <location evidence="1">Membrane</location>
        <topology evidence="1">Single-pass membrane protein</topology>
    </subcellularLocation>
</comment>
<keyword evidence="3" id="KW-0472">Membrane</keyword>
<dbReference type="GeneID" id="55493464"/>
<sequence>MSQSITVFTTMKNEGPYMLEWVAFHKTLGVDHFVIFTNDCDDGTDKISARLQELGLATHVSNEVKEGGNPQHQMMHRARRQPKVKEADWLLCLDVDEFWNIRCGDNGFHDLIAEVEQKAGQPVDAISFAWKLFGSSGNISFEDRPVTEVFSMGDQEFPYHSSRAFGLKTLFRNNGKFTRFGPHRPKGFDEEVAPEIAWSDAGGKLFPADKVGWRAWRGFDHSLGRIHHYSVRSMDGFLVKRDRGRTNHIKVDQGQAYWQDMNANKESDQSILPAARRAAPLLAELKADEELNELHAQACYWHRAKVSEIKMRPEWVEFRIWLADNLI</sequence>
<evidence type="ECO:0000313" key="5">
    <source>
        <dbReference type="Proteomes" id="UP000050783"/>
    </source>
</evidence>
<evidence type="ECO:0000256" key="1">
    <source>
        <dbReference type="ARBA" id="ARBA00004167"/>
    </source>
</evidence>
<dbReference type="EMBL" id="CYPU01000039">
    <property type="protein sequence ID" value="CUH48078.1"/>
    <property type="molecule type" value="Genomic_DNA"/>
</dbReference>